<proteinExistence type="predicted"/>
<dbReference type="EMBL" id="GBXM01106624">
    <property type="protein sequence ID" value="JAH01953.1"/>
    <property type="molecule type" value="Transcribed_RNA"/>
</dbReference>
<sequence>MQCWPSNVFQTVSKRFILILSCGSSSVHLCEFMMNREWSAPSIDHI</sequence>
<name>A0A0E9PDN5_ANGAN</name>
<protein>
    <submittedName>
        <fullName evidence="1">Uncharacterized protein</fullName>
    </submittedName>
</protein>
<reference evidence="1" key="2">
    <citation type="journal article" date="2015" name="Fish Shellfish Immunol.">
        <title>Early steps in the European eel (Anguilla anguilla)-Vibrio vulnificus interaction in the gills: Role of the RtxA13 toxin.</title>
        <authorList>
            <person name="Callol A."/>
            <person name="Pajuelo D."/>
            <person name="Ebbesson L."/>
            <person name="Teles M."/>
            <person name="MacKenzie S."/>
            <person name="Amaro C."/>
        </authorList>
    </citation>
    <scope>NUCLEOTIDE SEQUENCE</scope>
</reference>
<accession>A0A0E9PDN5</accession>
<dbReference type="AlphaFoldDB" id="A0A0E9PDN5"/>
<organism evidence="1">
    <name type="scientific">Anguilla anguilla</name>
    <name type="common">European freshwater eel</name>
    <name type="synonym">Muraena anguilla</name>
    <dbReference type="NCBI Taxonomy" id="7936"/>
    <lineage>
        <taxon>Eukaryota</taxon>
        <taxon>Metazoa</taxon>
        <taxon>Chordata</taxon>
        <taxon>Craniata</taxon>
        <taxon>Vertebrata</taxon>
        <taxon>Euteleostomi</taxon>
        <taxon>Actinopterygii</taxon>
        <taxon>Neopterygii</taxon>
        <taxon>Teleostei</taxon>
        <taxon>Anguilliformes</taxon>
        <taxon>Anguillidae</taxon>
        <taxon>Anguilla</taxon>
    </lineage>
</organism>
<evidence type="ECO:0000313" key="1">
    <source>
        <dbReference type="EMBL" id="JAH01953.1"/>
    </source>
</evidence>
<reference evidence="1" key="1">
    <citation type="submission" date="2014-11" db="EMBL/GenBank/DDBJ databases">
        <authorList>
            <person name="Amaro Gonzalez C."/>
        </authorList>
    </citation>
    <scope>NUCLEOTIDE SEQUENCE</scope>
</reference>